<dbReference type="PROSITE" id="PS00503">
    <property type="entry name" value="PECTINESTERASE_2"/>
    <property type="match status" value="1"/>
</dbReference>
<dbReference type="Gene3D" id="2.160.20.10">
    <property type="entry name" value="Single-stranded right-handed beta-helix, Pectin lyase-like"/>
    <property type="match status" value="1"/>
</dbReference>
<comment type="similarity">
    <text evidence="1">Belongs to the pectinesterase family.</text>
</comment>
<dbReference type="InterPro" id="IPR012334">
    <property type="entry name" value="Pectin_lyas_fold"/>
</dbReference>
<evidence type="ECO:0000259" key="6">
    <source>
        <dbReference type="Pfam" id="PF01095"/>
    </source>
</evidence>
<feature type="active site" evidence="4">
    <location>
        <position position="181"/>
    </location>
</feature>
<dbReference type="SUPFAM" id="SSF51126">
    <property type="entry name" value="Pectin lyase-like"/>
    <property type="match status" value="1"/>
</dbReference>
<dbReference type="InterPro" id="IPR011050">
    <property type="entry name" value="Pectin_lyase_fold/virulence"/>
</dbReference>
<keyword evidence="2 5" id="KW-0378">Hydrolase</keyword>
<proteinExistence type="inferred from homology"/>
<dbReference type="InterPro" id="IPR000070">
    <property type="entry name" value="Pectinesterase_cat"/>
</dbReference>
<feature type="domain" description="Pectinesterase catalytic" evidence="6">
    <location>
        <begin position="32"/>
        <end position="310"/>
    </location>
</feature>
<comment type="catalytic activity">
    <reaction evidence="5">
        <text>[(1-&gt;4)-alpha-D-galacturonosyl methyl ester](n) + n H2O = [(1-&gt;4)-alpha-D-galacturonosyl](n) + n methanol + n H(+)</text>
        <dbReference type="Rhea" id="RHEA:22380"/>
        <dbReference type="Rhea" id="RHEA-COMP:14570"/>
        <dbReference type="Rhea" id="RHEA-COMP:14573"/>
        <dbReference type="ChEBI" id="CHEBI:15377"/>
        <dbReference type="ChEBI" id="CHEBI:15378"/>
        <dbReference type="ChEBI" id="CHEBI:17790"/>
        <dbReference type="ChEBI" id="CHEBI:140522"/>
        <dbReference type="ChEBI" id="CHEBI:140523"/>
        <dbReference type="EC" id="3.1.1.11"/>
    </reaction>
</comment>
<evidence type="ECO:0000256" key="3">
    <source>
        <dbReference type="ARBA" id="ARBA00023085"/>
    </source>
</evidence>
<keyword evidence="3 5" id="KW-0063">Aspartyl esterase</keyword>
<comment type="caution">
    <text evidence="7">The sequence shown here is derived from an EMBL/GenBank/DDBJ whole genome shotgun (WGS) entry which is preliminary data.</text>
</comment>
<comment type="pathway">
    <text evidence="5">Glycan metabolism; pectin degradation; 2-dehydro-3-deoxy-D-gluconate from pectin: step 1/5.</text>
</comment>
<reference evidence="7 8" key="1">
    <citation type="submission" date="2022-12" db="EMBL/GenBank/DDBJ databases">
        <title>Chitinophagaceae gen. sp. nov., a new member of the family Chitinophagaceae, isolated from soil in a chemical factory.</title>
        <authorList>
            <person name="Ke Z."/>
        </authorList>
    </citation>
    <scope>NUCLEOTIDE SEQUENCE [LARGE SCALE GENOMIC DNA]</scope>
    <source>
        <strain evidence="7 8">LY-5</strain>
    </source>
</reference>
<protein>
    <recommendedName>
        <fullName evidence="5">Pectinesterase</fullName>
        <ecNumber evidence="5">3.1.1.11</ecNumber>
    </recommendedName>
</protein>
<keyword evidence="8" id="KW-1185">Reference proteome</keyword>
<evidence type="ECO:0000256" key="5">
    <source>
        <dbReference type="RuleBase" id="RU000589"/>
    </source>
</evidence>
<name>A0ABT4UHD0_9BACT</name>
<dbReference type="RefSeq" id="WP_407030580.1">
    <property type="nucleotide sequence ID" value="NZ_JAQGEF010000005.1"/>
</dbReference>
<dbReference type="EMBL" id="JAQGEF010000005">
    <property type="protein sequence ID" value="MDA3614252.1"/>
    <property type="molecule type" value="Genomic_DNA"/>
</dbReference>
<dbReference type="Pfam" id="PF01095">
    <property type="entry name" value="Pectinesterase"/>
    <property type="match status" value="1"/>
</dbReference>
<evidence type="ECO:0000256" key="2">
    <source>
        <dbReference type="ARBA" id="ARBA00022801"/>
    </source>
</evidence>
<evidence type="ECO:0000313" key="8">
    <source>
        <dbReference type="Proteomes" id="UP001210231"/>
    </source>
</evidence>
<dbReference type="PANTHER" id="PTHR31321">
    <property type="entry name" value="ACYL-COA THIOESTER HYDROLASE YBHC-RELATED"/>
    <property type="match status" value="1"/>
</dbReference>
<gene>
    <name evidence="7" type="ORF">O3P16_05495</name>
</gene>
<dbReference type="Proteomes" id="UP001210231">
    <property type="component" value="Unassembled WGS sequence"/>
</dbReference>
<organism evidence="7 8">
    <name type="scientific">Polluticaenibacter yanchengensis</name>
    <dbReference type="NCBI Taxonomy" id="3014562"/>
    <lineage>
        <taxon>Bacteria</taxon>
        <taxon>Pseudomonadati</taxon>
        <taxon>Bacteroidota</taxon>
        <taxon>Chitinophagia</taxon>
        <taxon>Chitinophagales</taxon>
        <taxon>Chitinophagaceae</taxon>
        <taxon>Polluticaenibacter</taxon>
    </lineage>
</organism>
<dbReference type="PANTHER" id="PTHR31321:SF57">
    <property type="entry name" value="PECTINESTERASE 53-RELATED"/>
    <property type="match status" value="1"/>
</dbReference>
<evidence type="ECO:0000313" key="7">
    <source>
        <dbReference type="EMBL" id="MDA3614252.1"/>
    </source>
</evidence>
<dbReference type="InterPro" id="IPR033131">
    <property type="entry name" value="Pectinesterase_Asp_AS"/>
</dbReference>
<sequence>MLQPLKTFFVCLISAITFNTLNAQKNFVYEYTVAKDGSGDFKFIQDAINACRVYPLKPITIKIKNGVYVEKIEIPATNTDIILSGENVDSTIISFSDYSGRGHHTTFTSFTAKIGGDRFKAENITFANTAGRVGQAVALHVEANKAVFKNCKFLGNQDTIFGGTEESNQYFENCYIEGTTDFIFGPATMVFNNCTIRSKTNSYITAAATAKDKAFGFVFLNCKLVADSGVSKVLLGRPWRAYAKTAFINCDFGNHISPVGWNNWGNTENETTTTYAEYNNTGKSADTAQRAKWAKQLSDKEAKAYTLENIFKIGKDQPVWYK</sequence>
<evidence type="ECO:0000256" key="1">
    <source>
        <dbReference type="ARBA" id="ARBA00008891"/>
    </source>
</evidence>
<accession>A0ABT4UHD0</accession>
<evidence type="ECO:0000256" key="4">
    <source>
        <dbReference type="PROSITE-ProRule" id="PRU10040"/>
    </source>
</evidence>
<dbReference type="EC" id="3.1.1.11" evidence="5"/>